<accession>D3F6F7</accession>
<dbReference type="AlphaFoldDB" id="D3F6F7"/>
<evidence type="ECO:0000259" key="1">
    <source>
        <dbReference type="Pfam" id="PF01968"/>
    </source>
</evidence>
<reference evidence="4 5" key="1">
    <citation type="journal article" date="2010" name="Stand. Genomic Sci.">
        <title>Complete genome sequence of Conexibacter woesei type strain (ID131577).</title>
        <authorList>
            <person name="Pukall R."/>
            <person name="Lapidus A."/>
            <person name="Glavina Del Rio T."/>
            <person name="Copeland A."/>
            <person name="Tice H."/>
            <person name="Cheng J.-F."/>
            <person name="Lucas S."/>
            <person name="Chen F."/>
            <person name="Nolan M."/>
            <person name="Bruce D."/>
            <person name="Goodwin L."/>
            <person name="Pitluck S."/>
            <person name="Mavromatis K."/>
            <person name="Ivanova N."/>
            <person name="Ovchinnikova G."/>
            <person name="Pati A."/>
            <person name="Chen A."/>
            <person name="Palaniappan K."/>
            <person name="Land M."/>
            <person name="Hauser L."/>
            <person name="Chang Y.-J."/>
            <person name="Jeffries C.D."/>
            <person name="Chain P."/>
            <person name="Meincke L."/>
            <person name="Sims D."/>
            <person name="Brettin T."/>
            <person name="Detter J.C."/>
            <person name="Rohde M."/>
            <person name="Goeker M."/>
            <person name="Bristow J."/>
            <person name="Eisen J.A."/>
            <person name="Markowitz V."/>
            <person name="Kyrpides N.C."/>
            <person name="Klenk H.-P."/>
            <person name="Hugenholtz P."/>
        </authorList>
    </citation>
    <scope>NUCLEOTIDE SEQUENCE [LARGE SCALE GENOMIC DNA]</scope>
    <source>
        <strain evidence="5">DSM 14684 / CIP 108061 / JCM 11494 / NBRC 100937 / ID131577</strain>
    </source>
</reference>
<dbReference type="InterPro" id="IPR049517">
    <property type="entry name" value="ACX-like_C"/>
</dbReference>
<dbReference type="InterPro" id="IPR002821">
    <property type="entry name" value="Hydantoinase_A"/>
</dbReference>
<evidence type="ECO:0000313" key="4">
    <source>
        <dbReference type="EMBL" id="ADB50724.1"/>
    </source>
</evidence>
<dbReference type="EMBL" id="CP001854">
    <property type="protein sequence ID" value="ADB50724.1"/>
    <property type="molecule type" value="Genomic_DNA"/>
</dbReference>
<dbReference type="RefSeq" id="WP_012933775.1">
    <property type="nucleotide sequence ID" value="NC_013739.1"/>
</dbReference>
<organism evidence="4 5">
    <name type="scientific">Conexibacter woesei (strain DSM 14684 / CCUG 47730 / CIP 108061 / JCM 11494 / NBRC 100937 / ID131577)</name>
    <dbReference type="NCBI Taxonomy" id="469383"/>
    <lineage>
        <taxon>Bacteria</taxon>
        <taxon>Bacillati</taxon>
        <taxon>Actinomycetota</taxon>
        <taxon>Thermoleophilia</taxon>
        <taxon>Solirubrobacterales</taxon>
        <taxon>Conexibacteraceae</taxon>
        <taxon>Conexibacter</taxon>
    </lineage>
</organism>
<dbReference type="HOGENOM" id="CLU_002157_1_2_11"/>
<evidence type="ECO:0000259" key="3">
    <source>
        <dbReference type="Pfam" id="PF19278"/>
    </source>
</evidence>
<gene>
    <name evidence="4" type="ordered locus">Cwoe_2299</name>
</gene>
<dbReference type="InterPro" id="IPR045079">
    <property type="entry name" value="Oxoprolinase-like"/>
</dbReference>
<protein>
    <submittedName>
        <fullName evidence="4">5-oxoprolinase (ATP-hydrolyzing)</fullName>
        <ecNumber evidence="4">3.5.2.9</ecNumber>
    </submittedName>
</protein>
<dbReference type="STRING" id="469383.Cwoe_2299"/>
<feature type="domain" description="Hydantoinase/oxoprolinase N-terminal" evidence="2">
    <location>
        <begin position="3"/>
        <end position="176"/>
    </location>
</feature>
<dbReference type="InterPro" id="IPR008040">
    <property type="entry name" value="Hydant_A_N"/>
</dbReference>
<dbReference type="PANTHER" id="PTHR11365">
    <property type="entry name" value="5-OXOPROLINASE RELATED"/>
    <property type="match status" value="1"/>
</dbReference>
<keyword evidence="4" id="KW-0378">Hydrolase</keyword>
<dbReference type="GO" id="GO:0017168">
    <property type="term" value="F:5-oxoprolinase (ATP-hydrolyzing) activity"/>
    <property type="evidence" value="ECO:0007669"/>
    <property type="project" value="UniProtKB-EC"/>
</dbReference>
<dbReference type="GO" id="GO:0005829">
    <property type="term" value="C:cytosol"/>
    <property type="evidence" value="ECO:0007669"/>
    <property type="project" value="TreeGrafter"/>
</dbReference>
<feature type="domain" description="Hydantoinase A/oxoprolinase" evidence="1">
    <location>
        <begin position="197"/>
        <end position="485"/>
    </location>
</feature>
<dbReference type="Pfam" id="PF05378">
    <property type="entry name" value="Hydant_A_N"/>
    <property type="match status" value="1"/>
</dbReference>
<dbReference type="eggNOG" id="COG0145">
    <property type="taxonomic scope" value="Bacteria"/>
</dbReference>
<reference evidence="5" key="2">
    <citation type="submission" date="2010-01" db="EMBL/GenBank/DDBJ databases">
        <title>The complete genome of Conexibacter woesei DSM 14684.</title>
        <authorList>
            <consortium name="US DOE Joint Genome Institute (JGI-PGF)"/>
            <person name="Lucas S."/>
            <person name="Copeland A."/>
            <person name="Lapidus A."/>
            <person name="Glavina del Rio T."/>
            <person name="Dalin E."/>
            <person name="Tice H."/>
            <person name="Bruce D."/>
            <person name="Goodwin L."/>
            <person name="Pitluck S."/>
            <person name="Kyrpides N."/>
            <person name="Mavromatis K."/>
            <person name="Ivanova N."/>
            <person name="Mikhailova N."/>
            <person name="Chertkov O."/>
            <person name="Brettin T."/>
            <person name="Detter J.C."/>
            <person name="Han C."/>
            <person name="Larimer F."/>
            <person name="Land M."/>
            <person name="Hauser L."/>
            <person name="Markowitz V."/>
            <person name="Cheng J.-F."/>
            <person name="Hugenholtz P."/>
            <person name="Woyke T."/>
            <person name="Wu D."/>
            <person name="Pukall R."/>
            <person name="Steenblock K."/>
            <person name="Schneider S."/>
            <person name="Klenk H.-P."/>
            <person name="Eisen J.A."/>
        </authorList>
    </citation>
    <scope>NUCLEOTIDE SEQUENCE [LARGE SCALE GENOMIC DNA]</scope>
    <source>
        <strain evidence="5">DSM 14684 / CIP 108061 / JCM 11494 / NBRC 100937 / ID131577</strain>
    </source>
</reference>
<dbReference type="Pfam" id="PF01968">
    <property type="entry name" value="Hydantoinase_A"/>
    <property type="match status" value="1"/>
</dbReference>
<dbReference type="Proteomes" id="UP000008229">
    <property type="component" value="Chromosome"/>
</dbReference>
<dbReference type="PANTHER" id="PTHR11365:SF23">
    <property type="entry name" value="HYPOTHETICAL 5-OXOPROLINASE (EUROFUNG)-RELATED"/>
    <property type="match status" value="1"/>
</dbReference>
<feature type="domain" description="Acetophenone carboxylase-like C-terminal" evidence="3">
    <location>
        <begin position="499"/>
        <end position="668"/>
    </location>
</feature>
<dbReference type="GO" id="GO:0006749">
    <property type="term" value="P:glutathione metabolic process"/>
    <property type="evidence" value="ECO:0007669"/>
    <property type="project" value="TreeGrafter"/>
</dbReference>
<dbReference type="Pfam" id="PF19278">
    <property type="entry name" value="Hydant_A_C"/>
    <property type="match status" value="1"/>
</dbReference>
<proteinExistence type="predicted"/>
<dbReference type="EC" id="3.5.2.9" evidence="4"/>
<evidence type="ECO:0000313" key="5">
    <source>
        <dbReference type="Proteomes" id="UP000008229"/>
    </source>
</evidence>
<keyword evidence="5" id="KW-1185">Reference proteome</keyword>
<dbReference type="KEGG" id="cwo:Cwoe_2299"/>
<name>D3F6F7_CONWI</name>
<sequence length="694" mass="74388">MVRVATDVGGTFTDSAVLDEHGHVSFEKAPSTPADYSQGIVDCLGRHDFGAEEISSMVHGSTVVINAVIQRRGAKTAFLTTDGFRDLLLIQRHNRPQIRNIRYRKPVPLVERALQLSVVERMNCDGEVLKPLDEDGVRAVGATLRDAGVEAVAVCFLHAYANAAHEERARELLREVHPSLEVVISSQVMREYREFERASSTVVNAFTRPVVTKYLDSLEGALAERGAAGELYVMNSSGGIMSPEQARWNPLQMMESGPAGGIMGAVELGRLIGIDDLVAFDMGGTTVKASLVRGGEPAVLREYEVPGHHPLMMSVLDIVELGAGGGSIAWVADDGTLKVGPRSAGSHPGPVCYQWGGQEPTLTDANVVLGRFNPANFWGGELQLDVEAAEAAIKRSIGDPLGLDVTAAAAGISEIAIASIRTAVRIVSVERGHDTSDFTLVAYGGSGPMFASRIARELGLRGVVVPFAAANFSAWGMLTADLRYDRSQTLVRATDQVDAGQLVDRFAVLERELDQLLEHDGVAPEDRSFARQLSMRYAGQEHTLEVPVGDEPERDALAEVVARFHELHEVAFKQSVPGEATEITRVGVTATGAMAKPRVRPLELTSGTAADALVGNRQVLLERDFELLPVYDRARLAVGAVVEGPAVVEEPTCTTLLQAGDHAVADRYGNLLIADGEVLPALLDRANSTEAAHA</sequence>
<evidence type="ECO:0000259" key="2">
    <source>
        <dbReference type="Pfam" id="PF05378"/>
    </source>
</evidence>